<gene>
    <name evidence="1" type="ORF">CCAX7_59920</name>
</gene>
<dbReference type="EMBL" id="AP025739">
    <property type="protein sequence ID" value="BDI33941.1"/>
    <property type="molecule type" value="Genomic_DNA"/>
</dbReference>
<evidence type="ECO:0000313" key="1">
    <source>
        <dbReference type="EMBL" id="BDI33941.1"/>
    </source>
</evidence>
<name>A0A402CZL3_9BACT</name>
<evidence type="ECO:0000313" key="2">
    <source>
        <dbReference type="Proteomes" id="UP000287394"/>
    </source>
</evidence>
<protein>
    <submittedName>
        <fullName evidence="1">Uncharacterized protein</fullName>
    </submittedName>
</protein>
<dbReference type="AlphaFoldDB" id="A0A402CZL3"/>
<accession>A0A402CZL3</accession>
<reference evidence="1 2" key="1">
    <citation type="journal article" date="2019" name="Int. J. Syst. Evol. Microbiol.">
        <title>Capsulimonas corticalis gen. nov., sp. nov., an aerobic capsulated bacterium, of a novel bacterial order, Capsulimonadales ord. nov., of the class Armatimonadia of the phylum Armatimonadetes.</title>
        <authorList>
            <person name="Li J."/>
            <person name="Kudo C."/>
            <person name="Tonouchi A."/>
        </authorList>
    </citation>
    <scope>NUCLEOTIDE SEQUENCE [LARGE SCALE GENOMIC DNA]</scope>
    <source>
        <strain evidence="1 2">AX-7</strain>
    </source>
</reference>
<proteinExistence type="predicted"/>
<dbReference type="KEGG" id="ccot:CCAX7_59920"/>
<sequence>MLITGLCAVILSTTLKQSSAASDHNQKTLMVSVTIDSIYNHQFQIIIPVTINKHFDIGSDNGDVRNRISGIKYKPIGGKYAANLYINEKTNRGVNIGGARSYSLELNKLVGWGIASSTASVASTRMVKLMQSSR</sequence>
<organism evidence="1 2">
    <name type="scientific">Capsulimonas corticalis</name>
    <dbReference type="NCBI Taxonomy" id="2219043"/>
    <lineage>
        <taxon>Bacteria</taxon>
        <taxon>Bacillati</taxon>
        <taxon>Armatimonadota</taxon>
        <taxon>Armatimonadia</taxon>
        <taxon>Capsulimonadales</taxon>
        <taxon>Capsulimonadaceae</taxon>
        <taxon>Capsulimonas</taxon>
    </lineage>
</organism>
<keyword evidence="2" id="KW-1185">Reference proteome</keyword>
<dbReference type="Proteomes" id="UP000287394">
    <property type="component" value="Chromosome"/>
</dbReference>